<evidence type="ECO:0000259" key="1">
    <source>
        <dbReference type="SMART" id="SM00382"/>
    </source>
</evidence>
<dbReference type="AlphaFoldDB" id="A0A1M6CWR7"/>
<dbReference type="CDD" id="cd02028">
    <property type="entry name" value="UMPK_like"/>
    <property type="match status" value="1"/>
</dbReference>
<dbReference type="PANTHER" id="PTHR10285">
    <property type="entry name" value="URIDINE KINASE"/>
    <property type="match status" value="1"/>
</dbReference>
<organism evidence="2 3">
    <name type="scientific">Dethiosulfatibacter aminovorans DSM 17477</name>
    <dbReference type="NCBI Taxonomy" id="1121476"/>
    <lineage>
        <taxon>Bacteria</taxon>
        <taxon>Bacillati</taxon>
        <taxon>Bacillota</taxon>
        <taxon>Tissierellia</taxon>
        <taxon>Dethiosulfatibacter</taxon>
    </lineage>
</organism>
<dbReference type="SMART" id="SM00382">
    <property type="entry name" value="AAA"/>
    <property type="match status" value="1"/>
</dbReference>
<name>A0A1M6CWR7_9FIRM</name>
<dbReference type="SUPFAM" id="SSF55186">
    <property type="entry name" value="ThrRS/AlaRS common domain"/>
    <property type="match status" value="1"/>
</dbReference>
<evidence type="ECO:0000313" key="2">
    <source>
        <dbReference type="EMBL" id="SHI65447.1"/>
    </source>
</evidence>
<dbReference type="Gene3D" id="3.30.980.10">
    <property type="entry name" value="Threonyl-trna Synthetase, Chain A, domain 2"/>
    <property type="match status" value="1"/>
</dbReference>
<dbReference type="EMBL" id="FQZL01000006">
    <property type="protein sequence ID" value="SHI65447.1"/>
    <property type="molecule type" value="Genomic_DNA"/>
</dbReference>
<dbReference type="InterPro" id="IPR027417">
    <property type="entry name" value="P-loop_NTPase"/>
</dbReference>
<feature type="domain" description="AAA+ ATPase" evidence="1">
    <location>
        <begin position="226"/>
        <end position="387"/>
    </location>
</feature>
<dbReference type="InterPro" id="IPR003593">
    <property type="entry name" value="AAA+_ATPase"/>
</dbReference>
<dbReference type="GO" id="GO:0005524">
    <property type="term" value="F:ATP binding"/>
    <property type="evidence" value="ECO:0007669"/>
    <property type="project" value="InterPro"/>
</dbReference>
<dbReference type="SUPFAM" id="SSF52540">
    <property type="entry name" value="P-loop containing nucleoside triphosphate hydrolases"/>
    <property type="match status" value="1"/>
</dbReference>
<sequence>MSDIQIYNDNALRRYINTLVLVYLEACNKTFPGKQVVIEHSINKGFYTELVLNRELVEDDVEKIKMEMNRIIADNMEISKELLKKEEAIRIFKKQNMMDKVLLFENLEIKNIKVSKINKTYYNIMGETYKNTGKLESYDLKISAPGLVLIFPRKEFNYSIPEYNHQEKLFNIFIESEIWAKLLKVSNAGELNRSILNDEINDIIRVTEALHEKKIAYIADSICESDARVILIAGPSSSGKTTFANRLGIQLKVNGKDYLTISLDDYFVERENTPRDSDGEYDFDTIEALDLELFNKDLNSLLAGEEITMPKFNFFTGKRESHDKPVSVDRGQYIVIEGIHGLNERLTASIEQKLKYRIYISALTQLNIDDHNRVSTTDLRLIRRIIRDMKYRGHNGERTLELWNNVVKGENKYIFPYQENADVMFNSSLIYELAVLKKYAIPIIEKIRDECSYCYEKKRLLQFLSYFREIEDDSVIPNTSIIKEFIGGSCFR</sequence>
<dbReference type="Pfam" id="PF00485">
    <property type="entry name" value="PRK"/>
    <property type="match status" value="1"/>
</dbReference>
<dbReference type="STRING" id="1121476.SAMN02745751_00704"/>
<keyword evidence="2" id="KW-0808">Transferase</keyword>
<accession>A0A1M6CWR7</accession>
<protein>
    <submittedName>
        <fullName evidence="2">Uridine kinase</fullName>
    </submittedName>
</protein>
<dbReference type="InterPro" id="IPR006083">
    <property type="entry name" value="PRK/URK"/>
</dbReference>
<dbReference type="RefSeq" id="WP_073047264.1">
    <property type="nucleotide sequence ID" value="NZ_FQZL01000006.1"/>
</dbReference>
<dbReference type="OrthoDB" id="9764644at2"/>
<keyword evidence="2" id="KW-0418">Kinase</keyword>
<dbReference type="GO" id="GO:0016301">
    <property type="term" value="F:kinase activity"/>
    <property type="evidence" value="ECO:0007669"/>
    <property type="project" value="UniProtKB-KW"/>
</dbReference>
<evidence type="ECO:0000313" key="3">
    <source>
        <dbReference type="Proteomes" id="UP000184052"/>
    </source>
</evidence>
<gene>
    <name evidence="2" type="ORF">SAMN02745751_00704</name>
</gene>
<dbReference type="InterPro" id="IPR018163">
    <property type="entry name" value="Thr/Ala-tRNA-synth_IIc_edit"/>
</dbReference>
<keyword evidence="3" id="KW-1185">Reference proteome</keyword>
<proteinExistence type="predicted"/>
<dbReference type="Gene3D" id="3.40.50.300">
    <property type="entry name" value="P-loop containing nucleotide triphosphate hydrolases"/>
    <property type="match status" value="1"/>
</dbReference>
<reference evidence="2 3" key="1">
    <citation type="submission" date="2016-11" db="EMBL/GenBank/DDBJ databases">
        <authorList>
            <person name="Jaros S."/>
            <person name="Januszkiewicz K."/>
            <person name="Wedrychowicz H."/>
        </authorList>
    </citation>
    <scope>NUCLEOTIDE SEQUENCE [LARGE SCALE GENOMIC DNA]</scope>
    <source>
        <strain evidence="2 3">DSM 17477</strain>
    </source>
</reference>
<dbReference type="Proteomes" id="UP000184052">
    <property type="component" value="Unassembled WGS sequence"/>
</dbReference>